<name>A0A0E0GEW4_ORYNI</name>
<evidence type="ECO:0000313" key="2">
    <source>
        <dbReference type="EnsemblPlants" id="ONIVA02G40160.1"/>
    </source>
</evidence>
<feature type="compositionally biased region" description="Low complexity" evidence="1">
    <location>
        <begin position="326"/>
        <end position="347"/>
    </location>
</feature>
<dbReference type="EnsemblPlants" id="ONIVA02G40160.1">
    <property type="protein sequence ID" value="ONIVA02G40160.1"/>
    <property type="gene ID" value="ONIVA02G40160"/>
</dbReference>
<dbReference type="HOGENOM" id="CLU_469622_0_0_1"/>
<reference evidence="2" key="2">
    <citation type="submission" date="2018-04" db="EMBL/GenBank/DDBJ databases">
        <title>OnivRS2 (Oryza nivara Reference Sequence Version 2).</title>
        <authorList>
            <person name="Zhang J."/>
            <person name="Kudrna D."/>
            <person name="Lee S."/>
            <person name="Talag J."/>
            <person name="Rajasekar S."/>
            <person name="Welchert J."/>
            <person name="Hsing Y.-I."/>
            <person name="Wing R.A."/>
        </authorList>
    </citation>
    <scope>NUCLEOTIDE SEQUENCE [LARGE SCALE GENOMIC DNA]</scope>
    <source>
        <strain evidence="2">SL10</strain>
    </source>
</reference>
<evidence type="ECO:0000256" key="1">
    <source>
        <dbReference type="SAM" id="MobiDB-lite"/>
    </source>
</evidence>
<dbReference type="Gramene" id="ONIVA02G40160.1">
    <property type="protein sequence ID" value="ONIVA02G40160.1"/>
    <property type="gene ID" value="ONIVA02G40160"/>
</dbReference>
<feature type="region of interest" description="Disordered" evidence="1">
    <location>
        <begin position="326"/>
        <end position="348"/>
    </location>
</feature>
<sequence length="581" mass="63266">MSTDAGPWAVNSPDAMRAASSAWRRRRRSSRTGSEPEPSPPPPFPLPPEAAQRRSRRRRAEAAAAAAEGGRRSEWSGARKSMVEVEDEVVVDVGPAPPFVELPFPRARDSRPANQTDKTTKPSYRDATGSFNPLGCMKLIHQALDKVSWTERMHHPYPCTAWESDLDIWVLLDEIHPLIVLLCGTPCIVNAEYGCSNNARLLSGIDGGLGRALDEVVPHIPLADILDLVPKLLHLLGHTVPLEQRTRKSPPGWPLKMNSEILEAVLNIIGSVTDLLHPSLDHLAVILLLVRLHHERPHHLKLICNKCVGPRTKRTNQLPRIRFPSSSASSLDMFPSSPSASSLDMSSGTGHPIDLQVHGGACLGGGDRVWGLERTGEEEMCGHCEFGAVMVFNEMRERGVGDDGRGAEGTAISPPPPPGMKATITYKNKVTSNVHPMQSFNPLGCMKLIHQALDKVPWIERMNHPYPCTAKESDLNIWVLIHSLIILLCGTPCIVNAKYGCSNNARLLSGGDGGLGAEALDEVVPHIPLADILDLVPELLHLLGHMAPLEQCARESPPGWPLQMNSKILEAVLNIIGSGMT</sequence>
<evidence type="ECO:0000313" key="3">
    <source>
        <dbReference type="Proteomes" id="UP000006591"/>
    </source>
</evidence>
<feature type="region of interest" description="Disordered" evidence="1">
    <location>
        <begin position="1"/>
        <end position="80"/>
    </location>
</feature>
<feature type="compositionally biased region" description="Pro residues" evidence="1">
    <location>
        <begin position="37"/>
        <end position="48"/>
    </location>
</feature>
<dbReference type="AlphaFoldDB" id="A0A0E0GEW4"/>
<protein>
    <submittedName>
        <fullName evidence="2">Uncharacterized protein</fullName>
    </submittedName>
</protein>
<feature type="region of interest" description="Disordered" evidence="1">
    <location>
        <begin position="102"/>
        <end position="127"/>
    </location>
</feature>
<feature type="region of interest" description="Disordered" evidence="1">
    <location>
        <begin position="401"/>
        <end position="420"/>
    </location>
</feature>
<reference evidence="2" key="1">
    <citation type="submission" date="2015-04" db="UniProtKB">
        <authorList>
            <consortium name="EnsemblPlants"/>
        </authorList>
    </citation>
    <scope>IDENTIFICATION</scope>
    <source>
        <strain evidence="2">SL10</strain>
    </source>
</reference>
<accession>A0A0E0GEW4</accession>
<proteinExistence type="predicted"/>
<keyword evidence="3" id="KW-1185">Reference proteome</keyword>
<organism evidence="2">
    <name type="scientific">Oryza nivara</name>
    <name type="common">Indian wild rice</name>
    <name type="synonym">Oryza sativa f. spontanea</name>
    <dbReference type="NCBI Taxonomy" id="4536"/>
    <lineage>
        <taxon>Eukaryota</taxon>
        <taxon>Viridiplantae</taxon>
        <taxon>Streptophyta</taxon>
        <taxon>Embryophyta</taxon>
        <taxon>Tracheophyta</taxon>
        <taxon>Spermatophyta</taxon>
        <taxon>Magnoliopsida</taxon>
        <taxon>Liliopsida</taxon>
        <taxon>Poales</taxon>
        <taxon>Poaceae</taxon>
        <taxon>BOP clade</taxon>
        <taxon>Oryzoideae</taxon>
        <taxon>Oryzeae</taxon>
        <taxon>Oryzinae</taxon>
        <taxon>Oryza</taxon>
    </lineage>
</organism>
<dbReference type="Proteomes" id="UP000006591">
    <property type="component" value="Chromosome 2"/>
</dbReference>